<protein>
    <submittedName>
        <fullName evidence="1">Uncharacterized protein</fullName>
    </submittedName>
</protein>
<sequence length="81" mass="9777">MTTIEYVYEGATFVIEYEVDWVDSKESTHAYVTSIKHKDVEFLLILDKDLIKHFEEEVNERLFWDGIDPYIDHKYHQESHP</sequence>
<name>A0A6J5LT32_9CAUD</name>
<proteinExistence type="predicted"/>
<accession>A0A6J5LT32</accession>
<evidence type="ECO:0000313" key="2">
    <source>
        <dbReference type="EMBL" id="CAB4150649.1"/>
    </source>
</evidence>
<organism evidence="1">
    <name type="scientific">uncultured Caudovirales phage</name>
    <dbReference type="NCBI Taxonomy" id="2100421"/>
    <lineage>
        <taxon>Viruses</taxon>
        <taxon>Duplodnaviria</taxon>
        <taxon>Heunggongvirae</taxon>
        <taxon>Uroviricota</taxon>
        <taxon>Caudoviricetes</taxon>
        <taxon>Peduoviridae</taxon>
        <taxon>Maltschvirus</taxon>
        <taxon>Maltschvirus maltsch</taxon>
    </lineage>
</organism>
<dbReference type="EMBL" id="LR796538">
    <property type="protein sequence ID" value="CAB4150649.1"/>
    <property type="molecule type" value="Genomic_DNA"/>
</dbReference>
<evidence type="ECO:0000313" key="1">
    <source>
        <dbReference type="EMBL" id="CAB4136166.1"/>
    </source>
</evidence>
<gene>
    <name evidence="1" type="ORF">UFOVP294_24</name>
    <name evidence="2" type="ORF">UFOVP566_61</name>
</gene>
<dbReference type="EMBL" id="LR796311">
    <property type="protein sequence ID" value="CAB4136166.1"/>
    <property type="molecule type" value="Genomic_DNA"/>
</dbReference>
<reference evidence="1" key="1">
    <citation type="submission" date="2020-04" db="EMBL/GenBank/DDBJ databases">
        <authorList>
            <person name="Chiriac C."/>
            <person name="Salcher M."/>
            <person name="Ghai R."/>
            <person name="Kavagutti S V."/>
        </authorList>
    </citation>
    <scope>NUCLEOTIDE SEQUENCE</scope>
</reference>